<evidence type="ECO:0000256" key="3">
    <source>
        <dbReference type="ARBA" id="ARBA00022679"/>
    </source>
</evidence>
<dbReference type="GO" id="GO:0000428">
    <property type="term" value="C:DNA-directed RNA polymerase complex"/>
    <property type="evidence" value="ECO:0007669"/>
    <property type="project" value="UniProtKB-KW"/>
</dbReference>
<dbReference type="GO" id="GO:0005737">
    <property type="term" value="C:cytoplasm"/>
    <property type="evidence" value="ECO:0007669"/>
    <property type="project" value="TreeGrafter"/>
</dbReference>
<dbReference type="InterPro" id="IPR016136">
    <property type="entry name" value="DNA_helicase_N/primase_C"/>
</dbReference>
<dbReference type="GO" id="GO:0006269">
    <property type="term" value="P:DNA replication, synthesis of primer"/>
    <property type="evidence" value="ECO:0007669"/>
    <property type="project" value="UniProtKB-UniRule"/>
</dbReference>
<evidence type="ECO:0000256" key="2">
    <source>
        <dbReference type="ARBA" id="ARBA00022515"/>
    </source>
</evidence>
<comment type="domain">
    <text evidence="12">Contains an N-terminal zinc-binding domain, a central core domain that contains the primase activity, and a C-terminal DnaB-binding domain.</text>
</comment>
<dbReference type="SUPFAM" id="SSF57783">
    <property type="entry name" value="Zinc beta-ribbon"/>
    <property type="match status" value="1"/>
</dbReference>
<evidence type="ECO:0000259" key="15">
    <source>
        <dbReference type="PROSITE" id="PS50880"/>
    </source>
</evidence>
<keyword evidence="10 12" id="KW-0238">DNA-binding</keyword>
<dbReference type="InterPro" id="IPR036977">
    <property type="entry name" value="DNA_primase_Znf_CHC2"/>
</dbReference>
<evidence type="ECO:0000256" key="8">
    <source>
        <dbReference type="ARBA" id="ARBA00022833"/>
    </source>
</evidence>
<dbReference type="FunFam" id="3.40.1360.10:FF:000002">
    <property type="entry name" value="DNA primase"/>
    <property type="match status" value="1"/>
</dbReference>
<dbReference type="FunFam" id="3.90.580.10:FF:000001">
    <property type="entry name" value="DNA primase"/>
    <property type="match status" value="1"/>
</dbReference>
<evidence type="ECO:0000313" key="17">
    <source>
        <dbReference type="Proteomes" id="UP000824083"/>
    </source>
</evidence>
<protein>
    <recommendedName>
        <fullName evidence="12 13">DNA primase</fullName>
        <ecNumber evidence="12">2.7.7.101</ecNumber>
    </recommendedName>
</protein>
<evidence type="ECO:0000256" key="10">
    <source>
        <dbReference type="ARBA" id="ARBA00023125"/>
    </source>
</evidence>
<evidence type="ECO:0000256" key="4">
    <source>
        <dbReference type="ARBA" id="ARBA00022695"/>
    </source>
</evidence>
<evidence type="ECO:0000256" key="14">
    <source>
        <dbReference type="PIRSR" id="PIRSR002811-1"/>
    </source>
</evidence>
<dbReference type="Proteomes" id="UP000824083">
    <property type="component" value="Unassembled WGS sequence"/>
</dbReference>
<comment type="caution">
    <text evidence="16">The sequence shown here is derived from an EMBL/GenBank/DDBJ whole genome shotgun (WGS) entry which is preliminary data.</text>
</comment>
<dbReference type="SMART" id="SM00493">
    <property type="entry name" value="TOPRIM"/>
    <property type="match status" value="1"/>
</dbReference>
<dbReference type="InterPro" id="IPR019475">
    <property type="entry name" value="DNA_primase_DnaB-bd"/>
</dbReference>
<dbReference type="GO" id="GO:0003899">
    <property type="term" value="F:DNA-directed RNA polymerase activity"/>
    <property type="evidence" value="ECO:0007669"/>
    <property type="project" value="UniProtKB-UniRule"/>
</dbReference>
<dbReference type="Pfam" id="PF08278">
    <property type="entry name" value="DnaG_DnaB_bind"/>
    <property type="match status" value="1"/>
</dbReference>
<dbReference type="GO" id="GO:1990077">
    <property type="term" value="C:primosome complex"/>
    <property type="evidence" value="ECO:0007669"/>
    <property type="project" value="UniProtKB-KW"/>
</dbReference>
<dbReference type="Gene3D" id="1.10.860.10">
    <property type="entry name" value="DNAb Helicase, Chain A"/>
    <property type="match status" value="1"/>
</dbReference>
<dbReference type="FunFam" id="3.90.980.10:FF:000001">
    <property type="entry name" value="DNA primase"/>
    <property type="match status" value="1"/>
</dbReference>
<dbReference type="InterPro" id="IPR013173">
    <property type="entry name" value="DNA_primase_DnaG_DnaB-bd_dom"/>
</dbReference>
<comment type="function">
    <text evidence="12 13">RNA polymerase that catalyzes the synthesis of short RNA molecules used as primers for DNA polymerase during DNA replication.</text>
</comment>
<comment type="catalytic activity">
    <reaction evidence="12">
        <text>ssDNA + n NTP = ssDNA/pppN(pN)n-1 hybrid + (n-1) diphosphate.</text>
        <dbReference type="EC" id="2.7.7.101"/>
    </reaction>
</comment>
<dbReference type="Gene3D" id="1.20.50.20">
    <property type="entry name" value="DnaG, RNA polymerase domain, helical bundle"/>
    <property type="match status" value="1"/>
</dbReference>
<keyword evidence="2 12" id="KW-0639">Primosome</keyword>
<dbReference type="InterPro" id="IPR013264">
    <property type="entry name" value="DNAG_N"/>
</dbReference>
<dbReference type="PANTHER" id="PTHR30313">
    <property type="entry name" value="DNA PRIMASE"/>
    <property type="match status" value="1"/>
</dbReference>
<keyword evidence="1 12" id="KW-0240">DNA-directed RNA polymerase</keyword>
<dbReference type="EC" id="2.7.7.101" evidence="12"/>
<keyword evidence="6 12" id="KW-0479">Metal-binding</keyword>
<evidence type="ECO:0000256" key="11">
    <source>
        <dbReference type="ARBA" id="ARBA00023163"/>
    </source>
</evidence>
<keyword evidence="5 12" id="KW-0235">DNA replication</keyword>
<organism evidence="16 17">
    <name type="scientific">Candidatus Aphodousia faecigallinarum</name>
    <dbReference type="NCBI Taxonomy" id="2840677"/>
    <lineage>
        <taxon>Bacteria</taxon>
        <taxon>Pseudomonadati</taxon>
        <taxon>Pseudomonadota</taxon>
        <taxon>Betaproteobacteria</taxon>
        <taxon>Burkholderiales</taxon>
        <taxon>Sutterellaceae</taxon>
        <taxon>Sutterellaceae incertae sedis</taxon>
        <taxon>Candidatus Aphodousia</taxon>
    </lineage>
</organism>
<dbReference type="HAMAP" id="MF_00974">
    <property type="entry name" value="DNA_primase_DnaG"/>
    <property type="match status" value="1"/>
</dbReference>
<keyword evidence="7 12" id="KW-0863">Zinc-finger</keyword>
<dbReference type="Pfam" id="PF08275">
    <property type="entry name" value="DNAG_N"/>
    <property type="match status" value="1"/>
</dbReference>
<dbReference type="GO" id="GO:0008270">
    <property type="term" value="F:zinc ion binding"/>
    <property type="evidence" value="ECO:0007669"/>
    <property type="project" value="UniProtKB-UniRule"/>
</dbReference>
<dbReference type="InterPro" id="IPR034151">
    <property type="entry name" value="TOPRIM_DnaG_bac"/>
</dbReference>
<dbReference type="Gene3D" id="3.40.1360.10">
    <property type="match status" value="1"/>
</dbReference>
<dbReference type="SMART" id="SM00400">
    <property type="entry name" value="ZnF_CHCC"/>
    <property type="match status" value="1"/>
</dbReference>
<comment type="subunit">
    <text evidence="12">Monomer. Interacts with DnaB.</text>
</comment>
<comment type="cofactor">
    <cofactor evidence="12 13 14">
        <name>Zn(2+)</name>
        <dbReference type="ChEBI" id="CHEBI:29105"/>
    </cofactor>
    <text evidence="12 13 14">Binds 1 zinc ion per monomer.</text>
</comment>
<dbReference type="SUPFAM" id="SSF56731">
    <property type="entry name" value="DNA primase core"/>
    <property type="match status" value="1"/>
</dbReference>
<reference evidence="16" key="1">
    <citation type="submission" date="2020-10" db="EMBL/GenBank/DDBJ databases">
        <authorList>
            <person name="Gilroy R."/>
        </authorList>
    </citation>
    <scope>NUCLEOTIDE SEQUENCE</scope>
    <source>
        <strain evidence="16">7463</strain>
    </source>
</reference>
<keyword evidence="3 12" id="KW-0808">Transferase</keyword>
<evidence type="ECO:0000256" key="1">
    <source>
        <dbReference type="ARBA" id="ARBA00022478"/>
    </source>
</evidence>
<proteinExistence type="inferred from homology"/>
<keyword evidence="9" id="KW-0460">Magnesium</keyword>
<dbReference type="Gene3D" id="3.90.580.10">
    <property type="entry name" value="Zinc finger, CHC2-type domain"/>
    <property type="match status" value="1"/>
</dbReference>
<dbReference type="AlphaFoldDB" id="A0A9D1IHW7"/>
<evidence type="ECO:0000256" key="13">
    <source>
        <dbReference type="PIRNR" id="PIRNR002811"/>
    </source>
</evidence>
<reference evidence="16" key="2">
    <citation type="journal article" date="2021" name="PeerJ">
        <title>Extensive microbial diversity within the chicken gut microbiome revealed by metagenomics and culture.</title>
        <authorList>
            <person name="Gilroy R."/>
            <person name="Ravi A."/>
            <person name="Getino M."/>
            <person name="Pursley I."/>
            <person name="Horton D.L."/>
            <person name="Alikhan N.F."/>
            <person name="Baker D."/>
            <person name="Gharbi K."/>
            <person name="Hall N."/>
            <person name="Watson M."/>
            <person name="Adriaenssens E.M."/>
            <person name="Foster-Nyarko E."/>
            <person name="Jarju S."/>
            <person name="Secka A."/>
            <person name="Antonio M."/>
            <person name="Oren A."/>
            <person name="Chaudhuri R.R."/>
            <person name="La Ragione R."/>
            <person name="Hildebrand F."/>
            <person name="Pallen M.J."/>
        </authorList>
    </citation>
    <scope>NUCLEOTIDE SEQUENCE</scope>
    <source>
        <strain evidence="16">7463</strain>
    </source>
</reference>
<feature type="domain" description="Toprim" evidence="15">
    <location>
        <begin position="251"/>
        <end position="330"/>
    </location>
</feature>
<evidence type="ECO:0000256" key="6">
    <source>
        <dbReference type="ARBA" id="ARBA00022723"/>
    </source>
</evidence>
<feature type="zinc finger region" description="CHC2-type" evidence="12 14">
    <location>
        <begin position="37"/>
        <end position="61"/>
    </location>
</feature>
<evidence type="ECO:0000256" key="9">
    <source>
        <dbReference type="ARBA" id="ARBA00022842"/>
    </source>
</evidence>
<dbReference type="PIRSF" id="PIRSF002811">
    <property type="entry name" value="DnaG"/>
    <property type="match status" value="1"/>
</dbReference>
<dbReference type="Gene3D" id="3.90.980.10">
    <property type="entry name" value="DNA primase, catalytic core, N-terminal domain"/>
    <property type="match status" value="1"/>
</dbReference>
<evidence type="ECO:0000256" key="7">
    <source>
        <dbReference type="ARBA" id="ARBA00022771"/>
    </source>
</evidence>
<dbReference type="CDD" id="cd03364">
    <property type="entry name" value="TOPRIM_DnaG_primases"/>
    <property type="match status" value="1"/>
</dbReference>
<keyword evidence="11 12" id="KW-0804">Transcription</keyword>
<dbReference type="InterPro" id="IPR050219">
    <property type="entry name" value="DnaG_primase"/>
</dbReference>
<dbReference type="Pfam" id="PF01807">
    <property type="entry name" value="Zn_ribbon_DnaG"/>
    <property type="match status" value="1"/>
</dbReference>
<dbReference type="InterPro" id="IPR006295">
    <property type="entry name" value="DNA_primase_DnaG"/>
</dbReference>
<dbReference type="InterPro" id="IPR030846">
    <property type="entry name" value="DnaG_bac"/>
</dbReference>
<accession>A0A9D1IHW7</accession>
<dbReference type="NCBIfam" id="TIGR01391">
    <property type="entry name" value="dnaG"/>
    <property type="match status" value="1"/>
</dbReference>
<name>A0A9D1IHW7_9BURK</name>
<dbReference type="PANTHER" id="PTHR30313:SF2">
    <property type="entry name" value="DNA PRIMASE"/>
    <property type="match status" value="1"/>
</dbReference>
<dbReference type="EMBL" id="DVMY01000093">
    <property type="protein sequence ID" value="HIU37835.1"/>
    <property type="molecule type" value="Genomic_DNA"/>
</dbReference>
<sequence length="636" mass="71988">MIPESFIEEVLSRTDIVQVIGRYVKLQHKGSNWMACCPFHKEKTPSFAVNPSKQFFKCFGCGEHGTAITFLMKFKGLSFPEAIKELADDLGMEVPEDRQAKVRQAKAKTLTDYLAQAADFYHQTLFHDRHAIEYLKGRGITEETVRKFQLGLSPDGWQGLQSIFPDKTYDDPKLEEAGLVIVKDGHRYDRFRSRVMYPIRNPRGQVIGFGARTMVPGEEPKYLNSPETPVYHKSQELYGLFEARDAIHKKGRAIVCEGYMDVIQMSQGGFLETVAALGTSITPEHVKKLFQLSDHVYFSFDGDAAGFKAARRAMESTLSIITDTQTAHFVLLPQDEDPDSLIKGQGAEAFEAQLRAAFPLSKFFVMDIVREVSQGRGLRTAEERAQAVAIAKPLLQKMQAHALRQLLVQELSAAVRMEPSELAALCSVALLDVPQTVKSSKQLNQYGRDTKQGARYKRPVRPVTTGPVFTNIKRRLLQCFVTHPAWLLKYSEQIEYEMLDTVDEWEEAIVRLWHLAQDHSKGEGFEQAHLTTGYLLSFVQGEPIYERLADLASEEEVLQTPPAVAEYEIKCAFLKLEKAQLDAKIAELLSSEEQGEPIESQYLERLFKRRQEIHRSLVDESTQAVDFVLDNRLSGE</sequence>
<dbReference type="Pfam" id="PF10410">
    <property type="entry name" value="DnaB_bind"/>
    <property type="match status" value="1"/>
</dbReference>
<dbReference type="InterPro" id="IPR037068">
    <property type="entry name" value="DNA_primase_core_N_sf"/>
</dbReference>
<dbReference type="GO" id="GO:0003677">
    <property type="term" value="F:DNA binding"/>
    <property type="evidence" value="ECO:0007669"/>
    <property type="project" value="UniProtKB-KW"/>
</dbReference>
<dbReference type="InterPro" id="IPR002694">
    <property type="entry name" value="Znf_CHC2"/>
</dbReference>
<dbReference type="Pfam" id="PF13662">
    <property type="entry name" value="Toprim_4"/>
    <property type="match status" value="1"/>
</dbReference>
<keyword evidence="4 12" id="KW-0548">Nucleotidyltransferase</keyword>
<evidence type="ECO:0000256" key="12">
    <source>
        <dbReference type="HAMAP-Rule" id="MF_00974"/>
    </source>
</evidence>
<keyword evidence="8 12" id="KW-0862">Zinc</keyword>
<gene>
    <name evidence="12" type="primary">dnaG</name>
    <name evidence="16" type="ORF">IAC56_06135</name>
</gene>
<comment type="similarity">
    <text evidence="12 13">Belongs to the DnaG primase family.</text>
</comment>
<dbReference type="PROSITE" id="PS50880">
    <property type="entry name" value="TOPRIM"/>
    <property type="match status" value="1"/>
</dbReference>
<evidence type="ECO:0000313" key="16">
    <source>
        <dbReference type="EMBL" id="HIU37835.1"/>
    </source>
</evidence>
<evidence type="ECO:0000256" key="5">
    <source>
        <dbReference type="ARBA" id="ARBA00022705"/>
    </source>
</evidence>
<dbReference type="InterPro" id="IPR006171">
    <property type="entry name" value="TOPRIM_dom"/>
</dbReference>